<dbReference type="Proteomes" id="UP000007110">
    <property type="component" value="Unassembled WGS sequence"/>
</dbReference>
<dbReference type="Gene3D" id="6.10.140.1460">
    <property type="match status" value="1"/>
</dbReference>
<keyword evidence="7" id="KW-0256">Endoplasmic reticulum</keyword>
<evidence type="ECO:0000256" key="4">
    <source>
        <dbReference type="ARBA" id="ARBA00006511"/>
    </source>
</evidence>
<dbReference type="InterPro" id="IPR059068">
    <property type="entry name" value="TPR_P4H"/>
</dbReference>
<accession>A0A7M7NDL5</accession>
<dbReference type="SUPFAM" id="SSF48452">
    <property type="entry name" value="TPR-like"/>
    <property type="match status" value="1"/>
</dbReference>
<dbReference type="PROSITE" id="PS51471">
    <property type="entry name" value="FE2OG_OXY"/>
    <property type="match status" value="1"/>
</dbReference>
<dbReference type="InterPro" id="IPR013547">
    <property type="entry name" value="P4H_N"/>
</dbReference>
<keyword evidence="9" id="KW-0223">Dioxygenase</keyword>
<keyword evidence="8" id="KW-0847">Vitamin C</keyword>
<dbReference type="FunFam" id="1.25.40.10:FF:000006">
    <property type="entry name" value="Prolyl 4-hydroxylase subunit alpha 2"/>
    <property type="match status" value="1"/>
</dbReference>
<keyword evidence="11" id="KW-0408">Iron</keyword>
<dbReference type="GO" id="GO:0005506">
    <property type="term" value="F:iron ion binding"/>
    <property type="evidence" value="ECO:0007669"/>
    <property type="project" value="InterPro"/>
</dbReference>
<dbReference type="InterPro" id="IPR045054">
    <property type="entry name" value="P4HA-like"/>
</dbReference>
<evidence type="ECO:0000256" key="1">
    <source>
        <dbReference type="ARBA" id="ARBA00001961"/>
    </source>
</evidence>
<evidence type="ECO:0000256" key="7">
    <source>
        <dbReference type="ARBA" id="ARBA00022824"/>
    </source>
</evidence>
<dbReference type="SMART" id="SM00702">
    <property type="entry name" value="P4Hc"/>
    <property type="match status" value="1"/>
</dbReference>
<evidence type="ECO:0000313" key="16">
    <source>
        <dbReference type="Proteomes" id="UP000007110"/>
    </source>
</evidence>
<keyword evidence="16" id="KW-1185">Reference proteome</keyword>
<dbReference type="Gene3D" id="1.25.40.10">
    <property type="entry name" value="Tetratricopeptide repeat domain"/>
    <property type="match status" value="1"/>
</dbReference>
<dbReference type="Pfam" id="PF13640">
    <property type="entry name" value="2OG-FeII_Oxy_3"/>
    <property type="match status" value="1"/>
</dbReference>
<evidence type="ECO:0000313" key="15">
    <source>
        <dbReference type="EnsemblMetazoa" id="XP_030835071"/>
    </source>
</evidence>
<feature type="domain" description="Fe2OG dioxygenase" evidence="14">
    <location>
        <begin position="460"/>
        <end position="568"/>
    </location>
</feature>
<organism evidence="15 16">
    <name type="scientific">Strongylocentrotus purpuratus</name>
    <name type="common">Purple sea urchin</name>
    <dbReference type="NCBI Taxonomy" id="7668"/>
    <lineage>
        <taxon>Eukaryota</taxon>
        <taxon>Metazoa</taxon>
        <taxon>Echinodermata</taxon>
        <taxon>Eleutherozoa</taxon>
        <taxon>Echinozoa</taxon>
        <taxon>Echinoidea</taxon>
        <taxon>Euechinoidea</taxon>
        <taxon>Echinacea</taxon>
        <taxon>Camarodonta</taxon>
        <taxon>Echinidea</taxon>
        <taxon>Strongylocentrotidae</taxon>
        <taxon>Strongylocentrotus</taxon>
    </lineage>
</organism>
<evidence type="ECO:0000256" key="5">
    <source>
        <dbReference type="ARBA" id="ARBA00012269"/>
    </source>
</evidence>
<dbReference type="EC" id="1.14.11.2" evidence="5"/>
<dbReference type="Pfam" id="PF23558">
    <property type="entry name" value="TPR_P4H"/>
    <property type="match status" value="1"/>
</dbReference>
<dbReference type="PANTHER" id="PTHR10869">
    <property type="entry name" value="PROLYL 4-HYDROXYLASE ALPHA SUBUNIT"/>
    <property type="match status" value="1"/>
</dbReference>
<keyword evidence="10" id="KW-0560">Oxidoreductase</keyword>
<evidence type="ECO:0000256" key="6">
    <source>
        <dbReference type="ARBA" id="ARBA00022723"/>
    </source>
</evidence>
<dbReference type="InterPro" id="IPR011990">
    <property type="entry name" value="TPR-like_helical_dom_sf"/>
</dbReference>
<feature type="coiled-coil region" evidence="13">
    <location>
        <begin position="74"/>
        <end position="101"/>
    </location>
</feature>
<dbReference type="InterPro" id="IPR005123">
    <property type="entry name" value="Oxoglu/Fe-dep_dioxygenase_dom"/>
</dbReference>
<evidence type="ECO:0000256" key="11">
    <source>
        <dbReference type="ARBA" id="ARBA00023004"/>
    </source>
</evidence>
<dbReference type="GO" id="GO:0031418">
    <property type="term" value="F:L-ascorbic acid binding"/>
    <property type="evidence" value="ECO:0007669"/>
    <property type="project" value="UniProtKB-KW"/>
</dbReference>
<evidence type="ECO:0000256" key="2">
    <source>
        <dbReference type="ARBA" id="ARBA00002035"/>
    </source>
</evidence>
<protein>
    <recommendedName>
        <fullName evidence="5">procollagen-proline 4-dioxygenase</fullName>
        <ecNumber evidence="5">1.14.11.2</ecNumber>
    </recommendedName>
</protein>
<evidence type="ECO:0000256" key="3">
    <source>
        <dbReference type="ARBA" id="ARBA00004319"/>
    </source>
</evidence>
<evidence type="ECO:0000256" key="10">
    <source>
        <dbReference type="ARBA" id="ARBA00023002"/>
    </source>
</evidence>
<dbReference type="PANTHER" id="PTHR10869:SF244">
    <property type="entry name" value="PROLYL 4-HYDROXYLASE SUBUNIT ALPHA-2"/>
    <property type="match status" value="1"/>
</dbReference>
<dbReference type="AlphaFoldDB" id="A0A7M7NDL5"/>
<keyword evidence="12" id="KW-0325">Glycoprotein</keyword>
<dbReference type="RefSeq" id="XP_030835071.1">
    <property type="nucleotide sequence ID" value="XM_030979211.1"/>
</dbReference>
<keyword evidence="13" id="KW-0175">Coiled coil</keyword>
<comment type="similarity">
    <text evidence="4">Belongs to the P4HA family.</text>
</comment>
<sequence>MHFGFVKCSGPETAGLHLSSCRKQRQLFWRKLWINSIMWKLMVLLSIGLCQVKGEVFTALVDLENVIYTEGNLLGALDEYIQQEEERLEKIKSKAEVLRHMNREAVSDTEHYLGHPVNAFLLVKRFLWEWVDLENWIKYDGPKTAYLRNSTQFKEHTPGQDDLKGATAALLRLQDTYKLQTKKLASGEIEGTKTTVSLTALECFELGRVAYNQDDQYHARLWITEAYRRYQNESKTGKVPDLDEPLLLDYLAFSSFKQGFLDDAITYTDRLLSLDPKHERAKNNKIFFMSELEEKEIKEKPRGEDAEIDDKTGEIVKTQEELEKEKAEQAYSYPERKQYEALCRGDPGALKVVDHRLLKCQYQHYNHPFLYLQPAKEEVIFDDPRLVFYRNILNDKEIAFVKRLASPRLQRATIQNAITGNLEFADYRISKSAWVKQEEDQLIRSIRFRVQAYTGLELDTAEDLQVVNYGIGGHYEPHFDFARAEETNAFQSLGTGNRIATALFYMSDVEAGGATVFTKVGARVLPTKGTAVFWYNLRKSGQGNYDTRHAACPVLSGSKWVANIWIHELGQEFKRKCGLSASE</sequence>
<reference evidence="16" key="1">
    <citation type="submission" date="2015-02" db="EMBL/GenBank/DDBJ databases">
        <title>Genome sequencing for Strongylocentrotus purpuratus.</title>
        <authorList>
            <person name="Murali S."/>
            <person name="Liu Y."/>
            <person name="Vee V."/>
            <person name="English A."/>
            <person name="Wang M."/>
            <person name="Skinner E."/>
            <person name="Han Y."/>
            <person name="Muzny D.M."/>
            <person name="Worley K.C."/>
            <person name="Gibbs R.A."/>
        </authorList>
    </citation>
    <scope>NUCLEOTIDE SEQUENCE</scope>
</reference>
<comment type="cofactor">
    <cofactor evidence="1">
        <name>L-ascorbate</name>
        <dbReference type="ChEBI" id="CHEBI:38290"/>
    </cofactor>
</comment>
<dbReference type="EnsemblMetazoa" id="XM_030979211">
    <property type="protein sequence ID" value="XP_030835071"/>
    <property type="gene ID" value="LOC592929"/>
</dbReference>
<dbReference type="GeneID" id="592929"/>
<comment type="subcellular location">
    <subcellularLocation>
        <location evidence="3">Endoplasmic reticulum lumen</location>
    </subcellularLocation>
</comment>
<dbReference type="GO" id="GO:0004656">
    <property type="term" value="F:procollagen-proline 4-dioxygenase activity"/>
    <property type="evidence" value="ECO:0007669"/>
    <property type="project" value="UniProtKB-EC"/>
</dbReference>
<evidence type="ECO:0000256" key="13">
    <source>
        <dbReference type="SAM" id="Coils"/>
    </source>
</evidence>
<evidence type="ECO:0000256" key="12">
    <source>
        <dbReference type="ARBA" id="ARBA00023180"/>
    </source>
</evidence>
<dbReference type="GO" id="GO:0005788">
    <property type="term" value="C:endoplasmic reticulum lumen"/>
    <property type="evidence" value="ECO:0007669"/>
    <property type="project" value="UniProtKB-SubCell"/>
</dbReference>
<evidence type="ECO:0000256" key="9">
    <source>
        <dbReference type="ARBA" id="ARBA00022964"/>
    </source>
</evidence>
<dbReference type="Gene3D" id="2.60.120.620">
    <property type="entry name" value="q2cbj1_9rhob like domain"/>
    <property type="match status" value="1"/>
</dbReference>
<proteinExistence type="inferred from homology"/>
<evidence type="ECO:0000256" key="8">
    <source>
        <dbReference type="ARBA" id="ARBA00022896"/>
    </source>
</evidence>
<dbReference type="InterPro" id="IPR044862">
    <property type="entry name" value="Pro_4_hyd_alph_FE2OG_OXY"/>
</dbReference>
<dbReference type="FunFam" id="2.60.120.620:FF:000001">
    <property type="entry name" value="Prolyl 4-hydroxylase subunit alpha 2"/>
    <property type="match status" value="1"/>
</dbReference>
<evidence type="ECO:0000259" key="14">
    <source>
        <dbReference type="PROSITE" id="PS51471"/>
    </source>
</evidence>
<dbReference type="Pfam" id="PF08336">
    <property type="entry name" value="P4Ha_N"/>
    <property type="match status" value="1"/>
</dbReference>
<reference evidence="15" key="2">
    <citation type="submission" date="2021-01" db="UniProtKB">
        <authorList>
            <consortium name="EnsemblMetazoa"/>
        </authorList>
    </citation>
    <scope>IDENTIFICATION</scope>
</reference>
<keyword evidence="6" id="KW-0479">Metal-binding</keyword>
<name>A0A7M7NDL5_STRPU</name>
<comment type="function">
    <text evidence="2">Catalyzes the post-translational formation of 4-hydroxyproline in -Xaa-Pro-Gly- sequences in collagens and other proteins.</text>
</comment>
<dbReference type="InterPro" id="IPR006620">
    <property type="entry name" value="Pro_4_hyd_alph"/>
</dbReference>